<evidence type="ECO:0000313" key="2">
    <source>
        <dbReference type="EMBL" id="CAB1438294.1"/>
    </source>
</evidence>
<dbReference type="Proteomes" id="UP001153269">
    <property type="component" value="Unassembled WGS sequence"/>
</dbReference>
<accession>A0A9N7YU44</accession>
<evidence type="ECO:0000313" key="3">
    <source>
        <dbReference type="Proteomes" id="UP001153269"/>
    </source>
</evidence>
<dbReference type="EMBL" id="CADEAL010002135">
    <property type="protein sequence ID" value="CAB1438294.1"/>
    <property type="molecule type" value="Genomic_DNA"/>
</dbReference>
<dbReference type="AlphaFoldDB" id="A0A9N7YU44"/>
<gene>
    <name evidence="2" type="ORF">PLEPLA_LOCUS26235</name>
</gene>
<feature type="region of interest" description="Disordered" evidence="1">
    <location>
        <begin position="125"/>
        <end position="145"/>
    </location>
</feature>
<reference evidence="2" key="1">
    <citation type="submission" date="2020-03" db="EMBL/GenBank/DDBJ databases">
        <authorList>
            <person name="Weist P."/>
        </authorList>
    </citation>
    <scope>NUCLEOTIDE SEQUENCE</scope>
</reference>
<sequence length="145" mass="15767">MKSVDEPMWEERREKALSSQRSQWEPVELLCPAPPLKSAEETRQDHTAGGPLMTQQNRYVPSCLSLLLLLHLSPESCREAVALRARRAPVRGLGPPAPGDAHGRCASVSQSDLLVIIKGGPPVVPLDSREQLEATGRGGEVESSR</sequence>
<comment type="caution">
    <text evidence="2">The sequence shown here is derived from an EMBL/GenBank/DDBJ whole genome shotgun (WGS) entry which is preliminary data.</text>
</comment>
<keyword evidence="3" id="KW-1185">Reference proteome</keyword>
<protein>
    <submittedName>
        <fullName evidence="2">Uncharacterized protein</fullName>
    </submittedName>
</protein>
<evidence type="ECO:0000256" key="1">
    <source>
        <dbReference type="SAM" id="MobiDB-lite"/>
    </source>
</evidence>
<proteinExistence type="predicted"/>
<organism evidence="2 3">
    <name type="scientific">Pleuronectes platessa</name>
    <name type="common">European plaice</name>
    <dbReference type="NCBI Taxonomy" id="8262"/>
    <lineage>
        <taxon>Eukaryota</taxon>
        <taxon>Metazoa</taxon>
        <taxon>Chordata</taxon>
        <taxon>Craniata</taxon>
        <taxon>Vertebrata</taxon>
        <taxon>Euteleostomi</taxon>
        <taxon>Actinopterygii</taxon>
        <taxon>Neopterygii</taxon>
        <taxon>Teleostei</taxon>
        <taxon>Neoteleostei</taxon>
        <taxon>Acanthomorphata</taxon>
        <taxon>Carangaria</taxon>
        <taxon>Pleuronectiformes</taxon>
        <taxon>Pleuronectoidei</taxon>
        <taxon>Pleuronectidae</taxon>
        <taxon>Pleuronectes</taxon>
    </lineage>
</organism>
<feature type="region of interest" description="Disordered" evidence="1">
    <location>
        <begin position="1"/>
        <end position="21"/>
    </location>
</feature>
<name>A0A9N7YU44_PLEPL</name>